<dbReference type="InterPro" id="IPR012677">
    <property type="entry name" value="Nucleotide-bd_a/b_plait_sf"/>
</dbReference>
<reference evidence="7 8" key="1">
    <citation type="submission" date="2021-05" db="EMBL/GenBank/DDBJ databases">
        <title>Genome Assembly of Synthetic Allotetraploid Brassica napus Reveals Homoeologous Exchanges between Subgenomes.</title>
        <authorList>
            <person name="Davis J.T."/>
        </authorList>
    </citation>
    <scope>NUCLEOTIDE SEQUENCE [LARGE SCALE GENOMIC DNA]</scope>
    <source>
        <strain evidence="8">cv. Da-Ae</strain>
        <tissue evidence="7">Seedling</tissue>
    </source>
</reference>
<keyword evidence="3" id="KW-0866">Nonsense-mediated mRNA decay</keyword>
<feature type="compositionally biased region" description="Polar residues" evidence="5">
    <location>
        <begin position="541"/>
        <end position="557"/>
    </location>
</feature>
<keyword evidence="8" id="KW-1185">Reference proteome</keyword>
<comment type="subcellular location">
    <subcellularLocation>
        <location evidence="1">Nucleus</location>
    </subcellularLocation>
</comment>
<dbReference type="Proteomes" id="UP000824890">
    <property type="component" value="Unassembled WGS sequence"/>
</dbReference>
<dbReference type="Pfam" id="PF03467">
    <property type="entry name" value="Smg4_UPF3"/>
    <property type="match status" value="1"/>
</dbReference>
<dbReference type="PANTHER" id="PTHR13112">
    <property type="entry name" value="UPF3 REGULATOR OF NONSENSE TRANSCRIPTS-LIKE PROTEIN"/>
    <property type="match status" value="1"/>
</dbReference>
<dbReference type="Gene3D" id="3.30.70.330">
    <property type="match status" value="1"/>
</dbReference>
<feature type="compositionally biased region" description="Basic and acidic residues" evidence="5">
    <location>
        <begin position="526"/>
        <end position="540"/>
    </location>
</feature>
<keyword evidence="4" id="KW-0539">Nucleus</keyword>
<feature type="region of interest" description="Disordered" evidence="5">
    <location>
        <begin position="581"/>
        <end position="789"/>
    </location>
</feature>
<dbReference type="InterPro" id="IPR035979">
    <property type="entry name" value="RBD_domain_sf"/>
</dbReference>
<dbReference type="InterPro" id="IPR039722">
    <property type="entry name" value="Upf3"/>
</dbReference>
<evidence type="ECO:0000256" key="1">
    <source>
        <dbReference type="ARBA" id="ARBA00004123"/>
    </source>
</evidence>
<organism evidence="7 8">
    <name type="scientific">Brassica napus</name>
    <name type="common">Rape</name>
    <dbReference type="NCBI Taxonomy" id="3708"/>
    <lineage>
        <taxon>Eukaryota</taxon>
        <taxon>Viridiplantae</taxon>
        <taxon>Streptophyta</taxon>
        <taxon>Embryophyta</taxon>
        <taxon>Tracheophyta</taxon>
        <taxon>Spermatophyta</taxon>
        <taxon>Magnoliopsida</taxon>
        <taxon>eudicotyledons</taxon>
        <taxon>Gunneridae</taxon>
        <taxon>Pentapetalae</taxon>
        <taxon>rosids</taxon>
        <taxon>malvids</taxon>
        <taxon>Brassicales</taxon>
        <taxon>Brassicaceae</taxon>
        <taxon>Brassiceae</taxon>
        <taxon>Brassica</taxon>
    </lineage>
</organism>
<evidence type="ECO:0000313" key="8">
    <source>
        <dbReference type="Proteomes" id="UP000824890"/>
    </source>
</evidence>
<name>A0ABQ8CBR7_BRANA</name>
<proteinExistence type="inferred from homology"/>
<feature type="region of interest" description="Disordered" evidence="5">
    <location>
        <begin position="499"/>
        <end position="557"/>
    </location>
</feature>
<evidence type="ECO:0000256" key="3">
    <source>
        <dbReference type="ARBA" id="ARBA00023161"/>
    </source>
</evidence>
<dbReference type="EMBL" id="JAGKQM010000008">
    <property type="protein sequence ID" value="KAH0914539.1"/>
    <property type="molecule type" value="Genomic_DNA"/>
</dbReference>
<evidence type="ECO:0000256" key="4">
    <source>
        <dbReference type="ARBA" id="ARBA00023242"/>
    </source>
</evidence>
<accession>A0ABQ8CBR7</accession>
<feature type="compositionally biased region" description="Polar residues" evidence="5">
    <location>
        <begin position="714"/>
        <end position="728"/>
    </location>
</feature>
<evidence type="ECO:0000259" key="6">
    <source>
        <dbReference type="Pfam" id="PF03467"/>
    </source>
</evidence>
<feature type="compositionally biased region" description="Polar residues" evidence="5">
    <location>
        <begin position="592"/>
        <end position="606"/>
    </location>
</feature>
<feature type="domain" description="UPF3" evidence="6">
    <location>
        <begin position="331"/>
        <end position="493"/>
    </location>
</feature>
<feature type="compositionally biased region" description="Basic and acidic residues" evidence="5">
    <location>
        <begin position="667"/>
        <end position="681"/>
    </location>
</feature>
<comment type="similarity">
    <text evidence="2">Belongs to the RENT3 family.</text>
</comment>
<dbReference type="CDD" id="cd12455">
    <property type="entry name" value="RRM_like_Smg4_UPF3"/>
    <property type="match status" value="1"/>
</dbReference>
<dbReference type="PANTHER" id="PTHR13112:SF7">
    <property type="entry name" value="UPF3 DOMAIN-CONTAINING PROTEIN"/>
    <property type="match status" value="1"/>
</dbReference>
<dbReference type="SUPFAM" id="SSF54928">
    <property type="entry name" value="RNA-binding domain, RBD"/>
    <property type="match status" value="1"/>
</dbReference>
<protein>
    <recommendedName>
        <fullName evidence="6">UPF3 domain-containing protein</fullName>
    </recommendedName>
</protein>
<feature type="compositionally biased region" description="Basic and acidic residues" evidence="5">
    <location>
        <begin position="639"/>
        <end position="660"/>
    </location>
</feature>
<gene>
    <name evidence="7" type="ORF">HID58_028985</name>
</gene>
<sequence length="812" mass="91702">RLSRVAALGMSRTIGVETLAAYKKPMEGISVKRVASSHYVRDDDVQITGSSAGNRLEVSPTIVFDEYQRMKVLRRRPHPCVIPIVDAHAARIHDSVGQGCWTQFWSICQMGQHQSGLCDAERVRGPLRARRDRFKKLEIAERLQRSRSQSAIRKDRAIQRRTPYFRRVKPYLSSRIKFLFLMVVVVLHDHRIPFGIIFVLGSDRGYWFRTVLGRVMTTVGSFRLLMTCFSSRFMELQMCFRHSLGLVKCVVVVSGSGCDSRVVQSSRVKSMGFLGWRCVLLVLVEIDVIVWLGMNDNGKSRSKASRCWKVACLLTYYHGGVSFDLMKDRSAKRKVVVRHLPPSLSQPDLLSQIDSRFGDSYSWFSFRPGKSNYKTQKHSRAYFGFKSPEDVYEFAAFFNGHVFVNEKGAQFKAIVEYAPSQRVPKPCDKKDPREGSITKDPEYLEFLKLIAQPVENLPSAEVQLERREAEQSGASKPAPIVTPLMEFIRQKRATVIGSQGSLDVRRGGRRSRAVSANKPSSRPSKRISEKKKYVEKDNSKSVRSSKQDNSSTASVMDSSLPGISLIMESGKKKILLLKKDRDTPVNSPPQPEQQMETNLSSTSRQNQKIDDVGGRLIKGMLVRKEPRPSQSSTLVQPEPRVEPSEAENYKRPPRAGKDYHVSGTNTEKQERRPRNRDRPDRVVWAPLRRSDGSNNCEDQPLPSAANNGEVKQRTLLQRSGEVVNSSDGHSLENGKYSSRRVGSRNRKEDGFAVTGEGKSSRRGGGGDPTSYEASQARKQKWIQKSSSGYKHQPIPMEFVFERESIHLNGNGK</sequence>
<evidence type="ECO:0000313" key="7">
    <source>
        <dbReference type="EMBL" id="KAH0914539.1"/>
    </source>
</evidence>
<evidence type="ECO:0000256" key="5">
    <source>
        <dbReference type="SAM" id="MobiDB-lite"/>
    </source>
</evidence>
<evidence type="ECO:0000256" key="2">
    <source>
        <dbReference type="ARBA" id="ARBA00005991"/>
    </source>
</evidence>
<dbReference type="InterPro" id="IPR005120">
    <property type="entry name" value="UPF3_dom"/>
</dbReference>
<comment type="caution">
    <text evidence="7">The sequence shown here is derived from an EMBL/GenBank/DDBJ whole genome shotgun (WGS) entry which is preliminary data.</text>
</comment>
<feature type="non-terminal residue" evidence="7">
    <location>
        <position position="1"/>
    </location>
</feature>